<evidence type="ECO:0000313" key="2">
    <source>
        <dbReference type="EMBL" id="KAG2201379.1"/>
    </source>
</evidence>
<dbReference type="OrthoDB" id="2507140at2759"/>
<sequence length="180" mass="18398">MKVAVVGFLVALTASVSAQQANSTVPSSSSAAPVVAATTASAAAVPSTVSACAVQSTFELCLQNEDNYIKTCLEQDFACLCRWNKEKLTCWNNCPNDEGLARQEGVVSNFCSMPGANVSIAPWTSTIASTSTPVLPTSVVATSVSAVPTTPTNQPSSASILAISQGALTLVGVAAAYMLF</sequence>
<keyword evidence="1" id="KW-0732">Signal</keyword>
<dbReference type="Proteomes" id="UP000650833">
    <property type="component" value="Unassembled WGS sequence"/>
</dbReference>
<name>A0A8H7QYY8_9FUNG</name>
<keyword evidence="3" id="KW-1185">Reference proteome</keyword>
<accession>A0A8H7QYY8</accession>
<reference evidence="2" key="1">
    <citation type="submission" date="2020-12" db="EMBL/GenBank/DDBJ databases">
        <title>Metabolic potential, ecology and presence of endohyphal bacteria is reflected in genomic diversity of Mucoromycotina.</title>
        <authorList>
            <person name="Muszewska A."/>
            <person name="Okrasinska A."/>
            <person name="Steczkiewicz K."/>
            <person name="Drgas O."/>
            <person name="Orlowska M."/>
            <person name="Perlinska-Lenart U."/>
            <person name="Aleksandrzak-Piekarczyk T."/>
            <person name="Szatraj K."/>
            <person name="Zielenkiewicz U."/>
            <person name="Pilsyk S."/>
            <person name="Malc E."/>
            <person name="Mieczkowski P."/>
            <person name="Kruszewska J.S."/>
            <person name="Biernat P."/>
            <person name="Pawlowska J."/>
        </authorList>
    </citation>
    <scope>NUCLEOTIDE SEQUENCE</scope>
    <source>
        <strain evidence="2">CBS 226.32</strain>
    </source>
</reference>
<dbReference type="AlphaFoldDB" id="A0A8H7QYY8"/>
<feature type="signal peptide" evidence="1">
    <location>
        <begin position="1"/>
        <end position="18"/>
    </location>
</feature>
<feature type="chain" id="PRO_5034187370" description="GPI anchored serine-threonine rich protein" evidence="1">
    <location>
        <begin position="19"/>
        <end position="180"/>
    </location>
</feature>
<dbReference type="EMBL" id="JAEPRC010000287">
    <property type="protein sequence ID" value="KAG2201379.1"/>
    <property type="molecule type" value="Genomic_DNA"/>
</dbReference>
<gene>
    <name evidence="2" type="ORF">INT46_010184</name>
</gene>
<proteinExistence type="predicted"/>
<comment type="caution">
    <text evidence="2">The sequence shown here is derived from an EMBL/GenBank/DDBJ whole genome shotgun (WGS) entry which is preliminary data.</text>
</comment>
<protein>
    <recommendedName>
        <fullName evidence="4">GPI anchored serine-threonine rich protein</fullName>
    </recommendedName>
</protein>
<evidence type="ECO:0008006" key="4">
    <source>
        <dbReference type="Google" id="ProtNLM"/>
    </source>
</evidence>
<organism evidence="2 3">
    <name type="scientific">Mucor plumbeus</name>
    <dbReference type="NCBI Taxonomy" id="97098"/>
    <lineage>
        <taxon>Eukaryota</taxon>
        <taxon>Fungi</taxon>
        <taxon>Fungi incertae sedis</taxon>
        <taxon>Mucoromycota</taxon>
        <taxon>Mucoromycotina</taxon>
        <taxon>Mucoromycetes</taxon>
        <taxon>Mucorales</taxon>
        <taxon>Mucorineae</taxon>
        <taxon>Mucoraceae</taxon>
        <taxon>Mucor</taxon>
    </lineage>
</organism>
<evidence type="ECO:0000256" key="1">
    <source>
        <dbReference type="SAM" id="SignalP"/>
    </source>
</evidence>
<evidence type="ECO:0000313" key="3">
    <source>
        <dbReference type="Proteomes" id="UP000650833"/>
    </source>
</evidence>